<dbReference type="InterPro" id="IPR029052">
    <property type="entry name" value="Metallo-depent_PP-like"/>
</dbReference>
<dbReference type="NCBIfam" id="TIGR00040">
    <property type="entry name" value="yfcE"/>
    <property type="match status" value="1"/>
</dbReference>
<feature type="domain" description="Calcineurin-like phosphoesterase" evidence="3">
    <location>
        <begin position="1"/>
        <end position="142"/>
    </location>
</feature>
<organism evidence="4 5">
    <name type="scientific">Intestinibaculum porci</name>
    <dbReference type="NCBI Taxonomy" id="2487118"/>
    <lineage>
        <taxon>Bacteria</taxon>
        <taxon>Bacillati</taxon>
        <taxon>Bacillota</taxon>
        <taxon>Erysipelotrichia</taxon>
        <taxon>Erysipelotrichales</taxon>
        <taxon>Erysipelotrichaceae</taxon>
        <taxon>Intestinibaculum</taxon>
    </lineage>
</organism>
<gene>
    <name evidence="4" type="ORF">SG0102_14920</name>
</gene>
<dbReference type="GO" id="GO:0016787">
    <property type="term" value="F:hydrolase activity"/>
    <property type="evidence" value="ECO:0007669"/>
    <property type="project" value="UniProtKB-UniRule"/>
</dbReference>
<dbReference type="InParanoid" id="A0A3G9JQL5"/>
<evidence type="ECO:0000256" key="2">
    <source>
        <dbReference type="RuleBase" id="RU362039"/>
    </source>
</evidence>
<dbReference type="PANTHER" id="PTHR11124">
    <property type="entry name" value="VACUOLAR SORTING PROTEIN VPS29"/>
    <property type="match status" value="1"/>
</dbReference>
<dbReference type="KEGG" id="ebm:SG0102_14920"/>
<dbReference type="EMBL" id="AP019309">
    <property type="protein sequence ID" value="BBH26558.1"/>
    <property type="molecule type" value="Genomic_DNA"/>
</dbReference>
<dbReference type="OrthoDB" id="9800565at2"/>
<reference evidence="4 5" key="1">
    <citation type="submission" date="2018-11" db="EMBL/GenBank/DDBJ databases">
        <title>Novel Erysipelotrichaceae bacterium isolated from small intestine of a swine.</title>
        <authorList>
            <person name="Kim J.S."/>
            <person name="Choe H."/>
            <person name="Lee Y.R."/>
            <person name="Kim K.M."/>
            <person name="Park D.S."/>
        </authorList>
    </citation>
    <scope>NUCLEOTIDE SEQUENCE [LARGE SCALE GENOMIC DNA]</scope>
    <source>
        <strain evidence="4 5">SG0102</strain>
    </source>
</reference>
<dbReference type="EC" id="3.1.4.-" evidence="2"/>
<dbReference type="Proteomes" id="UP000268059">
    <property type="component" value="Chromosome"/>
</dbReference>
<dbReference type="SUPFAM" id="SSF56300">
    <property type="entry name" value="Metallo-dependent phosphatases"/>
    <property type="match status" value="1"/>
</dbReference>
<protein>
    <recommendedName>
        <fullName evidence="2">Phosphoesterase</fullName>
        <ecNumber evidence="2">3.1.4.-</ecNumber>
    </recommendedName>
</protein>
<evidence type="ECO:0000259" key="3">
    <source>
        <dbReference type="Pfam" id="PF12850"/>
    </source>
</evidence>
<proteinExistence type="inferred from homology"/>
<name>A0A3G9JQL5_9FIRM</name>
<dbReference type="InterPro" id="IPR024654">
    <property type="entry name" value="Calcineurin-like_PHP_lpxH"/>
</dbReference>
<sequence length="186" mass="21449">MKYLIVSDPHMENTILQNIISHEQDHVDTMFCLGDTSLKASDPLLAPFRLVVRGNHDYDDHFPYTITYNQILLAHGHTYKVYYGYDMLLKAAKENHCQIVLHGHTHVPTHQIIEGIHFINPGSVMINRGSYGFGTYAILETNPFAIHFYHHTTFEEVKPEILEEGLQTLEEFKKLTSAFEAHKLTR</sequence>
<accession>A0A3G9JQL5</accession>
<evidence type="ECO:0000313" key="5">
    <source>
        <dbReference type="Proteomes" id="UP000268059"/>
    </source>
</evidence>
<dbReference type="InterPro" id="IPR000979">
    <property type="entry name" value="Phosphodiesterase_MJ0936/Vps29"/>
</dbReference>
<dbReference type="Pfam" id="PF12850">
    <property type="entry name" value="Metallophos_2"/>
    <property type="match status" value="1"/>
</dbReference>
<comment type="similarity">
    <text evidence="1 2">Belongs to the metallophosphoesterase superfamily. YfcE family.</text>
</comment>
<dbReference type="Gene3D" id="3.60.21.10">
    <property type="match status" value="1"/>
</dbReference>
<evidence type="ECO:0000256" key="1">
    <source>
        <dbReference type="ARBA" id="ARBA00008950"/>
    </source>
</evidence>
<comment type="cofactor">
    <cofactor evidence="2">
        <name>a divalent metal cation</name>
        <dbReference type="ChEBI" id="CHEBI:60240"/>
    </cofactor>
</comment>
<dbReference type="RefSeq" id="WP_125119411.1">
    <property type="nucleotide sequence ID" value="NZ_AP019309.1"/>
</dbReference>
<dbReference type="GO" id="GO:0046872">
    <property type="term" value="F:metal ion binding"/>
    <property type="evidence" value="ECO:0007669"/>
    <property type="project" value="UniProtKB-KW"/>
</dbReference>
<evidence type="ECO:0000313" key="4">
    <source>
        <dbReference type="EMBL" id="BBH26558.1"/>
    </source>
</evidence>
<keyword evidence="2" id="KW-0479">Metal-binding</keyword>
<dbReference type="AlphaFoldDB" id="A0A3G9JQL5"/>
<keyword evidence="5" id="KW-1185">Reference proteome</keyword>